<evidence type="ECO:0000313" key="3">
    <source>
        <dbReference type="Proteomes" id="UP001221757"/>
    </source>
</evidence>
<evidence type="ECO:0000313" key="2">
    <source>
        <dbReference type="EMBL" id="KAJ7710870.1"/>
    </source>
</evidence>
<comment type="caution">
    <text evidence="2">The sequence shown here is derived from an EMBL/GenBank/DDBJ whole genome shotgun (WGS) entry which is preliminary data.</text>
</comment>
<protein>
    <submittedName>
        <fullName evidence="2">Uncharacterized protein</fullName>
    </submittedName>
</protein>
<feature type="compositionally biased region" description="Low complexity" evidence="1">
    <location>
        <begin position="87"/>
        <end position="101"/>
    </location>
</feature>
<sequence>MALINSGQQISRSLMALRQMETPPSSFRQPDEEPSLADVALARFSLKDRERIEKFLALAVRKATGPPRKRVGHLRETASTSARGPTVSTQGASEASSSSRVGSKRRQKLLLCWLQNETSPVQVMVSMDSAMVRLASNEKELSGAGLEVDTEVEIYSRKQNWVGIA</sequence>
<keyword evidence="3" id="KW-1185">Reference proteome</keyword>
<dbReference type="Proteomes" id="UP001221757">
    <property type="component" value="Unassembled WGS sequence"/>
</dbReference>
<accession>A0AAD7MDA3</accession>
<name>A0AAD7MDA3_MYCRO</name>
<dbReference type="AlphaFoldDB" id="A0AAD7MDA3"/>
<gene>
    <name evidence="2" type="ORF">B0H17DRAFT_1123959</name>
</gene>
<organism evidence="2 3">
    <name type="scientific">Mycena rosella</name>
    <name type="common">Pink bonnet</name>
    <name type="synonym">Agaricus rosellus</name>
    <dbReference type="NCBI Taxonomy" id="1033263"/>
    <lineage>
        <taxon>Eukaryota</taxon>
        <taxon>Fungi</taxon>
        <taxon>Dikarya</taxon>
        <taxon>Basidiomycota</taxon>
        <taxon>Agaricomycotina</taxon>
        <taxon>Agaricomycetes</taxon>
        <taxon>Agaricomycetidae</taxon>
        <taxon>Agaricales</taxon>
        <taxon>Marasmiineae</taxon>
        <taxon>Mycenaceae</taxon>
        <taxon>Mycena</taxon>
    </lineage>
</organism>
<proteinExistence type="predicted"/>
<dbReference type="EMBL" id="JARKIE010000001">
    <property type="protein sequence ID" value="KAJ7710870.1"/>
    <property type="molecule type" value="Genomic_DNA"/>
</dbReference>
<reference evidence="2" key="1">
    <citation type="submission" date="2023-03" db="EMBL/GenBank/DDBJ databases">
        <title>Massive genome expansion in bonnet fungi (Mycena s.s.) driven by repeated elements and novel gene families across ecological guilds.</title>
        <authorList>
            <consortium name="Lawrence Berkeley National Laboratory"/>
            <person name="Harder C.B."/>
            <person name="Miyauchi S."/>
            <person name="Viragh M."/>
            <person name="Kuo A."/>
            <person name="Thoen E."/>
            <person name="Andreopoulos B."/>
            <person name="Lu D."/>
            <person name="Skrede I."/>
            <person name="Drula E."/>
            <person name="Henrissat B."/>
            <person name="Morin E."/>
            <person name="Kohler A."/>
            <person name="Barry K."/>
            <person name="LaButti K."/>
            <person name="Morin E."/>
            <person name="Salamov A."/>
            <person name="Lipzen A."/>
            <person name="Mereny Z."/>
            <person name="Hegedus B."/>
            <person name="Baldrian P."/>
            <person name="Stursova M."/>
            <person name="Weitz H."/>
            <person name="Taylor A."/>
            <person name="Grigoriev I.V."/>
            <person name="Nagy L.G."/>
            <person name="Martin F."/>
            <person name="Kauserud H."/>
        </authorList>
    </citation>
    <scope>NUCLEOTIDE SEQUENCE</scope>
    <source>
        <strain evidence="2">CBHHK067</strain>
    </source>
</reference>
<evidence type="ECO:0000256" key="1">
    <source>
        <dbReference type="SAM" id="MobiDB-lite"/>
    </source>
</evidence>
<feature type="region of interest" description="Disordered" evidence="1">
    <location>
        <begin position="64"/>
        <end position="101"/>
    </location>
</feature>